<dbReference type="InterPro" id="IPR009057">
    <property type="entry name" value="Homeodomain-like_sf"/>
</dbReference>
<dbReference type="EMBL" id="JAGINP010000018">
    <property type="protein sequence ID" value="MBP2294810.1"/>
    <property type="molecule type" value="Genomic_DNA"/>
</dbReference>
<feature type="region of interest" description="Disordered" evidence="3">
    <location>
        <begin position="1"/>
        <end position="35"/>
    </location>
</feature>
<keyword evidence="6" id="KW-1185">Reference proteome</keyword>
<accession>A0ABS4SQH2</accession>
<feature type="domain" description="HTH tetR-type" evidence="4">
    <location>
        <begin position="34"/>
        <end position="94"/>
    </location>
</feature>
<evidence type="ECO:0000313" key="6">
    <source>
        <dbReference type="Proteomes" id="UP000781958"/>
    </source>
</evidence>
<dbReference type="Pfam" id="PF00440">
    <property type="entry name" value="TetR_N"/>
    <property type="match status" value="1"/>
</dbReference>
<dbReference type="PANTHER" id="PTHR30328:SF54">
    <property type="entry name" value="HTH-TYPE TRANSCRIPTIONAL REPRESSOR SCO4008"/>
    <property type="match status" value="1"/>
</dbReference>
<dbReference type="PRINTS" id="PR00455">
    <property type="entry name" value="HTHTETR"/>
</dbReference>
<evidence type="ECO:0000259" key="4">
    <source>
        <dbReference type="PROSITE" id="PS50977"/>
    </source>
</evidence>
<dbReference type="PROSITE" id="PS50977">
    <property type="entry name" value="HTH_TETR_2"/>
    <property type="match status" value="1"/>
</dbReference>
<reference evidence="5 6" key="1">
    <citation type="submission" date="2021-03" db="EMBL/GenBank/DDBJ databases">
        <title>Genomic Encyclopedia of Type Strains, Phase III (KMG-III): the genomes of soil and plant-associated and newly described type strains.</title>
        <authorList>
            <person name="Whitman W."/>
        </authorList>
    </citation>
    <scope>NUCLEOTIDE SEQUENCE [LARGE SCALE GENOMIC DNA]</scope>
    <source>
        <strain evidence="5 6">IMMIB AFH-6</strain>
    </source>
</reference>
<dbReference type="PANTHER" id="PTHR30328">
    <property type="entry name" value="TRANSCRIPTIONAL REPRESSOR"/>
    <property type="match status" value="1"/>
</dbReference>
<feature type="DNA-binding region" description="H-T-H motif" evidence="2">
    <location>
        <begin position="57"/>
        <end position="76"/>
    </location>
</feature>
<dbReference type="Proteomes" id="UP000781958">
    <property type="component" value="Unassembled WGS sequence"/>
</dbReference>
<organism evidence="5 6">
    <name type="scientific">Azospirillum rugosum</name>
    <dbReference type="NCBI Taxonomy" id="416170"/>
    <lineage>
        <taxon>Bacteria</taxon>
        <taxon>Pseudomonadati</taxon>
        <taxon>Pseudomonadota</taxon>
        <taxon>Alphaproteobacteria</taxon>
        <taxon>Rhodospirillales</taxon>
        <taxon>Azospirillaceae</taxon>
        <taxon>Azospirillum</taxon>
    </lineage>
</organism>
<name>A0ABS4SQH2_9PROT</name>
<gene>
    <name evidence="5" type="ORF">J2851_004606</name>
</gene>
<keyword evidence="1 2" id="KW-0238">DNA-binding</keyword>
<dbReference type="InterPro" id="IPR001647">
    <property type="entry name" value="HTH_TetR"/>
</dbReference>
<dbReference type="InterPro" id="IPR036271">
    <property type="entry name" value="Tet_transcr_reg_TetR-rel_C_sf"/>
</dbReference>
<feature type="compositionally biased region" description="Basic and acidic residues" evidence="3">
    <location>
        <begin position="25"/>
        <end position="35"/>
    </location>
</feature>
<dbReference type="InterPro" id="IPR050109">
    <property type="entry name" value="HTH-type_TetR-like_transc_reg"/>
</dbReference>
<proteinExistence type="predicted"/>
<dbReference type="SUPFAM" id="SSF48498">
    <property type="entry name" value="Tetracyclin repressor-like, C-terminal domain"/>
    <property type="match status" value="1"/>
</dbReference>
<evidence type="ECO:0000256" key="2">
    <source>
        <dbReference type="PROSITE-ProRule" id="PRU00335"/>
    </source>
</evidence>
<evidence type="ECO:0000256" key="3">
    <source>
        <dbReference type="SAM" id="MobiDB-lite"/>
    </source>
</evidence>
<evidence type="ECO:0000256" key="1">
    <source>
        <dbReference type="ARBA" id="ARBA00023125"/>
    </source>
</evidence>
<dbReference type="Pfam" id="PF17938">
    <property type="entry name" value="TetR_C_29"/>
    <property type="match status" value="1"/>
</dbReference>
<sequence length="232" mass="25972">METLIDPKKTRPRKPRPGKTAGDTDAPKVTRDPEGTRARILAAATEEFARYGLGGARVERIAEVAGTNKRMLYYHVGNKEGLYLAVLEGAYEHIRVAERTLSLETLTPPEAIARLIQFTWQYFLDNPEFMALLNIENLHRAELLKTSEKVHAMHSPFVQMIADVLKRGVATGVFRPGVDPVQLYISIAGLAYFYLSNVHTLSVIFGRDLLAENEKTARLTHMVELVLSSLRA</sequence>
<dbReference type="RefSeq" id="WP_209769114.1">
    <property type="nucleotide sequence ID" value="NZ_JAGINP010000018.1"/>
</dbReference>
<protein>
    <submittedName>
        <fullName evidence="5">AcrR family transcriptional regulator</fullName>
    </submittedName>
</protein>
<dbReference type="SUPFAM" id="SSF46689">
    <property type="entry name" value="Homeodomain-like"/>
    <property type="match status" value="1"/>
</dbReference>
<comment type="caution">
    <text evidence="5">The sequence shown here is derived from an EMBL/GenBank/DDBJ whole genome shotgun (WGS) entry which is preliminary data.</text>
</comment>
<dbReference type="Gene3D" id="1.10.357.10">
    <property type="entry name" value="Tetracycline Repressor, domain 2"/>
    <property type="match status" value="1"/>
</dbReference>
<evidence type="ECO:0000313" key="5">
    <source>
        <dbReference type="EMBL" id="MBP2294810.1"/>
    </source>
</evidence>
<dbReference type="InterPro" id="IPR041474">
    <property type="entry name" value="NicS_C"/>
</dbReference>